<reference evidence="1" key="1">
    <citation type="submission" date="2018-05" db="EMBL/GenBank/DDBJ databases">
        <authorList>
            <person name="Lanie J.A."/>
            <person name="Ng W.-L."/>
            <person name="Kazmierczak K.M."/>
            <person name="Andrzejewski T.M."/>
            <person name="Davidsen T.M."/>
            <person name="Wayne K.J."/>
            <person name="Tettelin H."/>
            <person name="Glass J.I."/>
            <person name="Rusch D."/>
            <person name="Podicherti R."/>
            <person name="Tsui H.-C.T."/>
            <person name="Winkler M.E."/>
        </authorList>
    </citation>
    <scope>NUCLEOTIDE SEQUENCE</scope>
</reference>
<organism evidence="1">
    <name type="scientific">marine metagenome</name>
    <dbReference type="NCBI Taxonomy" id="408172"/>
    <lineage>
        <taxon>unclassified sequences</taxon>
        <taxon>metagenomes</taxon>
        <taxon>ecological metagenomes</taxon>
    </lineage>
</organism>
<proteinExistence type="predicted"/>
<evidence type="ECO:0000313" key="1">
    <source>
        <dbReference type="EMBL" id="SVE13652.1"/>
    </source>
</evidence>
<protein>
    <submittedName>
        <fullName evidence="1">Uncharacterized protein</fullName>
    </submittedName>
</protein>
<accession>A0A383B115</accession>
<dbReference type="EMBL" id="UINC01196585">
    <property type="protein sequence ID" value="SVE13652.1"/>
    <property type="molecule type" value="Genomic_DNA"/>
</dbReference>
<gene>
    <name evidence="1" type="ORF">METZ01_LOCUS466506</name>
</gene>
<dbReference type="AlphaFoldDB" id="A0A383B115"/>
<sequence length="40" mass="3842">TVGASGRAGITGRAARGADRVCTVGGGGPLAWGGEAIRFL</sequence>
<feature type="non-terminal residue" evidence="1">
    <location>
        <position position="40"/>
    </location>
</feature>
<feature type="non-terminal residue" evidence="1">
    <location>
        <position position="1"/>
    </location>
</feature>
<name>A0A383B115_9ZZZZ</name>